<comment type="caution">
    <text evidence="2">The sequence shown here is derived from an EMBL/GenBank/DDBJ whole genome shotgun (WGS) entry which is preliminary data.</text>
</comment>
<feature type="transmembrane region" description="Helical" evidence="1">
    <location>
        <begin position="21"/>
        <end position="39"/>
    </location>
</feature>
<evidence type="ECO:0000313" key="3">
    <source>
        <dbReference type="Proteomes" id="UP000571701"/>
    </source>
</evidence>
<dbReference type="RefSeq" id="WP_182108772.1">
    <property type="nucleotide sequence ID" value="NZ_JACFYF010000005.1"/>
</dbReference>
<accession>A0A7W2FR72</accession>
<sequence length="82" mass="9472">MSCSTCQQNWFWKKIGHCMRCVYQLAALSTICVAIWWLVFRDNPKSIESIALLAAIAAFTGLLAMHLWMRWVVLPLKSSKRK</sequence>
<dbReference type="Proteomes" id="UP000571701">
    <property type="component" value="Unassembled WGS sequence"/>
</dbReference>
<dbReference type="InterPro" id="IPR022072">
    <property type="entry name" value="DUF3624"/>
</dbReference>
<name>A0A7W2FR72_9VIBR</name>
<proteinExistence type="predicted"/>
<keyword evidence="3" id="KW-1185">Reference proteome</keyword>
<dbReference type="AlphaFoldDB" id="A0A7W2FR72"/>
<evidence type="ECO:0000313" key="2">
    <source>
        <dbReference type="EMBL" id="MBA5762748.1"/>
    </source>
</evidence>
<organism evidence="2 3">
    <name type="scientific">Vibrio marinisediminis</name>
    <dbReference type="NCBI Taxonomy" id="2758441"/>
    <lineage>
        <taxon>Bacteria</taxon>
        <taxon>Pseudomonadati</taxon>
        <taxon>Pseudomonadota</taxon>
        <taxon>Gammaproteobacteria</taxon>
        <taxon>Vibrionales</taxon>
        <taxon>Vibrionaceae</taxon>
        <taxon>Vibrio</taxon>
    </lineage>
</organism>
<dbReference type="EMBL" id="JACFYF010000005">
    <property type="protein sequence ID" value="MBA5762748.1"/>
    <property type="molecule type" value="Genomic_DNA"/>
</dbReference>
<keyword evidence="1" id="KW-1133">Transmembrane helix</keyword>
<keyword evidence="1" id="KW-0472">Membrane</keyword>
<protein>
    <submittedName>
        <fullName evidence="2">DUF3624 domain-containing protein</fullName>
    </submittedName>
</protein>
<reference evidence="2 3" key="1">
    <citation type="submission" date="2020-07" db="EMBL/GenBank/DDBJ databases">
        <title>Vibrio marinisediminis sp. nov., isolated from marine sediment.</title>
        <authorList>
            <person name="Ji X."/>
        </authorList>
    </citation>
    <scope>NUCLEOTIDE SEQUENCE [LARGE SCALE GENOMIC DNA]</scope>
    <source>
        <strain evidence="2 3">404</strain>
    </source>
</reference>
<gene>
    <name evidence="2" type="ORF">H2O73_10370</name>
</gene>
<evidence type="ECO:0000256" key="1">
    <source>
        <dbReference type="SAM" id="Phobius"/>
    </source>
</evidence>
<keyword evidence="1" id="KW-0812">Transmembrane</keyword>
<dbReference type="Pfam" id="PF12292">
    <property type="entry name" value="DUF3624"/>
    <property type="match status" value="1"/>
</dbReference>
<feature type="transmembrane region" description="Helical" evidence="1">
    <location>
        <begin position="51"/>
        <end position="73"/>
    </location>
</feature>